<dbReference type="SUPFAM" id="SSF161098">
    <property type="entry name" value="MetI-like"/>
    <property type="match status" value="1"/>
</dbReference>
<dbReference type="PANTHER" id="PTHR30151:SF16">
    <property type="entry name" value="ABC TRANSPORTER PERMEASE PROTEIN"/>
    <property type="match status" value="1"/>
</dbReference>
<gene>
    <name evidence="9" type="ORF">SAMN02745221_00683</name>
</gene>
<name>A0A1M5LKA4_9FIRM</name>
<dbReference type="GO" id="GO:0055085">
    <property type="term" value="P:transmembrane transport"/>
    <property type="evidence" value="ECO:0007669"/>
    <property type="project" value="InterPro"/>
</dbReference>
<dbReference type="STRING" id="1123382.SAMN02745221_00683"/>
<reference evidence="10" key="1">
    <citation type="submission" date="2016-11" db="EMBL/GenBank/DDBJ databases">
        <authorList>
            <person name="Varghese N."/>
            <person name="Submissions S."/>
        </authorList>
    </citation>
    <scope>NUCLEOTIDE SEQUENCE [LARGE SCALE GENOMIC DNA]</scope>
    <source>
        <strain evidence="10">DSM 11003</strain>
    </source>
</reference>
<dbReference type="Gene3D" id="1.10.3720.10">
    <property type="entry name" value="MetI-like"/>
    <property type="match status" value="1"/>
</dbReference>
<feature type="transmembrane region" description="Helical" evidence="7">
    <location>
        <begin position="108"/>
        <end position="135"/>
    </location>
</feature>
<feature type="transmembrane region" description="Helical" evidence="7">
    <location>
        <begin position="164"/>
        <end position="182"/>
    </location>
</feature>
<evidence type="ECO:0000256" key="6">
    <source>
        <dbReference type="ARBA" id="ARBA00023136"/>
    </source>
</evidence>
<keyword evidence="2 7" id="KW-0813">Transport</keyword>
<organism evidence="9 10">
    <name type="scientific">Thermosyntropha lipolytica DSM 11003</name>
    <dbReference type="NCBI Taxonomy" id="1123382"/>
    <lineage>
        <taxon>Bacteria</taxon>
        <taxon>Bacillati</taxon>
        <taxon>Bacillota</taxon>
        <taxon>Clostridia</taxon>
        <taxon>Eubacteriales</taxon>
        <taxon>Syntrophomonadaceae</taxon>
        <taxon>Thermosyntropha</taxon>
    </lineage>
</organism>
<evidence type="ECO:0000256" key="3">
    <source>
        <dbReference type="ARBA" id="ARBA00022475"/>
    </source>
</evidence>
<evidence type="ECO:0000313" key="10">
    <source>
        <dbReference type="Proteomes" id="UP000242329"/>
    </source>
</evidence>
<protein>
    <submittedName>
        <fullName evidence="9">NitT/TauT family transport system permease protein</fullName>
    </submittedName>
</protein>
<evidence type="ECO:0000256" key="1">
    <source>
        <dbReference type="ARBA" id="ARBA00004651"/>
    </source>
</evidence>
<feature type="transmembrane region" description="Helical" evidence="7">
    <location>
        <begin position="67"/>
        <end position="87"/>
    </location>
</feature>
<dbReference type="Pfam" id="PF00528">
    <property type="entry name" value="BPD_transp_1"/>
    <property type="match status" value="1"/>
</dbReference>
<feature type="transmembrane region" description="Helical" evidence="7">
    <location>
        <begin position="194"/>
        <end position="217"/>
    </location>
</feature>
<keyword evidence="6 7" id="KW-0472">Membrane</keyword>
<evidence type="ECO:0000256" key="7">
    <source>
        <dbReference type="RuleBase" id="RU363032"/>
    </source>
</evidence>
<keyword evidence="5 7" id="KW-1133">Transmembrane helix</keyword>
<evidence type="ECO:0000256" key="2">
    <source>
        <dbReference type="ARBA" id="ARBA00022448"/>
    </source>
</evidence>
<comment type="subcellular location">
    <subcellularLocation>
        <location evidence="1 7">Cell membrane</location>
        <topology evidence="1 7">Multi-pass membrane protein</topology>
    </subcellularLocation>
</comment>
<evidence type="ECO:0000259" key="8">
    <source>
        <dbReference type="PROSITE" id="PS50928"/>
    </source>
</evidence>
<evidence type="ECO:0000256" key="4">
    <source>
        <dbReference type="ARBA" id="ARBA00022692"/>
    </source>
</evidence>
<dbReference type="Proteomes" id="UP000242329">
    <property type="component" value="Unassembled WGS sequence"/>
</dbReference>
<comment type="similarity">
    <text evidence="7">Belongs to the binding-protein-dependent transport system permease family.</text>
</comment>
<dbReference type="EMBL" id="FQWY01000008">
    <property type="protein sequence ID" value="SHG65467.1"/>
    <property type="molecule type" value="Genomic_DNA"/>
</dbReference>
<dbReference type="GO" id="GO:0005886">
    <property type="term" value="C:plasma membrane"/>
    <property type="evidence" value="ECO:0007669"/>
    <property type="project" value="UniProtKB-SubCell"/>
</dbReference>
<evidence type="ECO:0000256" key="5">
    <source>
        <dbReference type="ARBA" id="ARBA00022989"/>
    </source>
</evidence>
<dbReference type="CDD" id="cd06261">
    <property type="entry name" value="TM_PBP2"/>
    <property type="match status" value="1"/>
</dbReference>
<evidence type="ECO:0000313" key="9">
    <source>
        <dbReference type="EMBL" id="SHG65467.1"/>
    </source>
</evidence>
<dbReference type="PROSITE" id="PS50928">
    <property type="entry name" value="ABC_TM1"/>
    <property type="match status" value="1"/>
</dbReference>
<keyword evidence="10" id="KW-1185">Reference proteome</keyword>
<sequence>MAKRMFANRLLSKLFWLLLLLLLWELISRSGIFEPTLFPPFSKILLVFWQELTDGLLLEKTCYSLQLILKGLFLSLAITVVLSFGAVSSRWVEDLVDVLNSILHPLPGIALLPVAILWFGIGETSILFIILHSVIWPMVVNLKTGFRSVPSIYLELGRSFGLKGIRLLGGVILPSSLPYFISGLKIGWARAWRAVIAAEMVFGAASGTAGGLGWHIYMTRYYFDIAGTFAALLAIVIIGILVEELFFNILEKMTIKKWGMV</sequence>
<proteinExistence type="inferred from homology"/>
<dbReference type="RefSeq" id="WP_242938992.1">
    <property type="nucleotide sequence ID" value="NZ_FQWY01000008.1"/>
</dbReference>
<dbReference type="InterPro" id="IPR000515">
    <property type="entry name" value="MetI-like"/>
</dbReference>
<keyword evidence="3" id="KW-1003">Cell membrane</keyword>
<feature type="transmembrane region" description="Helical" evidence="7">
    <location>
        <begin position="229"/>
        <end position="250"/>
    </location>
</feature>
<feature type="domain" description="ABC transmembrane type-1" evidence="8">
    <location>
        <begin position="61"/>
        <end position="246"/>
    </location>
</feature>
<accession>A0A1M5LKA4</accession>
<dbReference type="AlphaFoldDB" id="A0A1M5LKA4"/>
<keyword evidence="4 7" id="KW-0812">Transmembrane</keyword>
<dbReference type="InterPro" id="IPR035906">
    <property type="entry name" value="MetI-like_sf"/>
</dbReference>
<dbReference type="PANTHER" id="PTHR30151">
    <property type="entry name" value="ALKANE SULFONATE ABC TRANSPORTER-RELATED, MEMBRANE SUBUNIT"/>
    <property type="match status" value="1"/>
</dbReference>